<comment type="caution">
    <text evidence="1">The sequence shown here is derived from an EMBL/GenBank/DDBJ whole genome shotgun (WGS) entry which is preliminary data.</text>
</comment>
<accession>A0AAV4ZMI0</accession>
<gene>
    <name evidence="1" type="ORF">BHAOGJBA_2815</name>
</gene>
<name>A0AAV4ZMI0_9HYPH</name>
<reference evidence="1" key="1">
    <citation type="journal article" date="2016" name="Front. Microbiol.">
        <title>Genome Sequence of the Piezophilic, Mesophilic Sulfate-Reducing Bacterium Desulfovibrio indicus J2T.</title>
        <authorList>
            <person name="Cao J."/>
            <person name="Maignien L."/>
            <person name="Shao Z."/>
            <person name="Alain K."/>
            <person name="Jebbar M."/>
        </authorList>
    </citation>
    <scope>NUCLEOTIDE SEQUENCE</scope>
    <source>
        <strain evidence="1">DSM 16372</strain>
    </source>
</reference>
<dbReference type="EMBL" id="BPQO01000011">
    <property type="protein sequence ID" value="GJD89289.1"/>
    <property type="molecule type" value="Genomic_DNA"/>
</dbReference>
<keyword evidence="2" id="KW-1185">Reference proteome</keyword>
<dbReference type="Proteomes" id="UP001055247">
    <property type="component" value="Unassembled WGS sequence"/>
</dbReference>
<evidence type="ECO:0000313" key="1">
    <source>
        <dbReference type="EMBL" id="GJD89289.1"/>
    </source>
</evidence>
<dbReference type="AlphaFoldDB" id="A0AAV4ZMI0"/>
<proteinExistence type="predicted"/>
<evidence type="ECO:0000313" key="2">
    <source>
        <dbReference type="Proteomes" id="UP001055247"/>
    </source>
</evidence>
<protein>
    <submittedName>
        <fullName evidence="1">Uncharacterized protein</fullName>
    </submittedName>
</protein>
<dbReference type="RefSeq" id="WP_238230151.1">
    <property type="nucleotide sequence ID" value="NZ_BPQO01000011.1"/>
</dbReference>
<organism evidence="1 2">
    <name type="scientific">Methylobacterium hispanicum</name>
    <dbReference type="NCBI Taxonomy" id="270350"/>
    <lineage>
        <taxon>Bacteria</taxon>
        <taxon>Pseudomonadati</taxon>
        <taxon>Pseudomonadota</taxon>
        <taxon>Alphaproteobacteria</taxon>
        <taxon>Hyphomicrobiales</taxon>
        <taxon>Methylobacteriaceae</taxon>
        <taxon>Methylobacterium</taxon>
    </lineage>
</organism>
<sequence>MHIIELRRQPRSSAARAAIVGATRALNMAFPVILDEAVPNRLGRAVAALFEAEAILALQCLPEAA</sequence>
<reference evidence="1" key="2">
    <citation type="submission" date="2021-08" db="EMBL/GenBank/DDBJ databases">
        <authorList>
            <person name="Tani A."/>
            <person name="Ola A."/>
            <person name="Ogura Y."/>
            <person name="Katsura K."/>
            <person name="Hayashi T."/>
        </authorList>
    </citation>
    <scope>NUCLEOTIDE SEQUENCE</scope>
    <source>
        <strain evidence="1">DSM 16372</strain>
    </source>
</reference>